<protein>
    <submittedName>
        <fullName evidence="1">SIR2-like domain-containing protein</fullName>
    </submittedName>
</protein>
<sequence>MATPSKASTGSPPLDEDQIILGPINEAGDDEPRSEQVQAFLSAVIQSEHLNLLVGAGLTSALAHAAGAKTGTAGMTGMITTSDRALNEALEDAAKESASRALRGGGNIEDRLRVALATLPGLRLIGDCRADELDEAIGTALRALAGQIAESEHAILHGATSENARSLLSGFLRSFASRVPTRDRLHVFTTNYDRVLEWGAEQSGLRVVDRFVGTLRPVFRSSRLEIDYHYSPPGSVREPHHLDGVIRLTKLHGSLDWVSDAIDIVRVPTPFGSAPRDPGDVLIYPVASKDRETSEYPYSDLFRDLSAALCRPNSALLTYGYGFGDDHINRVIRDMLTISSAHLVIIAYGDPTGRIARFHAEHSHTGQVSLLHGPKYADLQALVERWLPWPASEPLARAQIEILRATTAASPSASAGTA</sequence>
<evidence type="ECO:0000313" key="1">
    <source>
        <dbReference type="EMBL" id="SHI30115.1"/>
    </source>
</evidence>
<dbReference type="STRING" id="1123357.SAMN02745244_00042"/>
<reference evidence="1 2" key="1">
    <citation type="submission" date="2016-11" db="EMBL/GenBank/DDBJ databases">
        <authorList>
            <person name="Jaros S."/>
            <person name="Januszkiewicz K."/>
            <person name="Wedrychowicz H."/>
        </authorList>
    </citation>
    <scope>NUCLEOTIDE SEQUENCE [LARGE SCALE GENOMIC DNA]</scope>
    <source>
        <strain evidence="1 2">DSM 12906</strain>
    </source>
</reference>
<proteinExistence type="predicted"/>
<evidence type="ECO:0000313" key="2">
    <source>
        <dbReference type="Proteomes" id="UP000184512"/>
    </source>
</evidence>
<accession>A0A1M6A0X2</accession>
<organism evidence="1 2">
    <name type="scientific">Tessaracoccus bendigoensis DSM 12906</name>
    <dbReference type="NCBI Taxonomy" id="1123357"/>
    <lineage>
        <taxon>Bacteria</taxon>
        <taxon>Bacillati</taxon>
        <taxon>Actinomycetota</taxon>
        <taxon>Actinomycetes</taxon>
        <taxon>Propionibacteriales</taxon>
        <taxon>Propionibacteriaceae</taxon>
        <taxon>Tessaracoccus</taxon>
    </lineage>
</organism>
<dbReference type="OrthoDB" id="3837752at2"/>
<dbReference type="Pfam" id="PF13289">
    <property type="entry name" value="SIR2_2"/>
    <property type="match status" value="1"/>
</dbReference>
<gene>
    <name evidence="1" type="ORF">SAMN02745244_00042</name>
</gene>
<keyword evidence="2" id="KW-1185">Reference proteome</keyword>
<dbReference type="AlphaFoldDB" id="A0A1M6A0X2"/>
<dbReference type="RefSeq" id="WP_073185249.1">
    <property type="nucleotide sequence ID" value="NZ_FQZG01000003.1"/>
</dbReference>
<dbReference type="EMBL" id="FQZG01000003">
    <property type="protein sequence ID" value="SHI30115.1"/>
    <property type="molecule type" value="Genomic_DNA"/>
</dbReference>
<dbReference type="Proteomes" id="UP000184512">
    <property type="component" value="Unassembled WGS sequence"/>
</dbReference>
<name>A0A1M6A0X2_9ACTN</name>